<gene>
    <name evidence="2" type="ORF">JAZ07_05665</name>
</gene>
<dbReference type="SUPFAM" id="SSF52980">
    <property type="entry name" value="Restriction endonuclease-like"/>
    <property type="match status" value="1"/>
</dbReference>
<dbReference type="Gene3D" id="3.90.320.10">
    <property type="match status" value="1"/>
</dbReference>
<protein>
    <submittedName>
        <fullName evidence="2">YqaJ viral recombinase family protein</fullName>
    </submittedName>
</protein>
<evidence type="ECO:0000259" key="1">
    <source>
        <dbReference type="Pfam" id="PF09588"/>
    </source>
</evidence>
<comment type="caution">
    <text evidence="2">The sequence shown here is derived from an EMBL/GenBank/DDBJ whole genome shotgun (WGS) entry which is preliminary data.</text>
</comment>
<dbReference type="Proteomes" id="UP000886667">
    <property type="component" value="Unassembled WGS sequence"/>
</dbReference>
<dbReference type="InterPro" id="IPR019080">
    <property type="entry name" value="YqaJ_viral_recombinase"/>
</dbReference>
<dbReference type="InterPro" id="IPR017482">
    <property type="entry name" value="Lambda-type_endonuclease"/>
</dbReference>
<dbReference type="InterPro" id="IPR051703">
    <property type="entry name" value="NF-kappa-B_Signaling_Reg"/>
</dbReference>
<reference evidence="2" key="1">
    <citation type="journal article" date="2021" name="Proc. Natl. Acad. Sci. U.S.A.">
        <title>Global biogeography of chemosynthetic symbionts reveals both localized and globally distributed symbiont groups. .</title>
        <authorList>
            <person name="Osvatic J.T."/>
            <person name="Wilkins L.G.E."/>
            <person name="Leibrecht L."/>
            <person name="Leray M."/>
            <person name="Zauner S."/>
            <person name="Polzin J."/>
            <person name="Camacho Y."/>
            <person name="Gros O."/>
            <person name="van Gils J.A."/>
            <person name="Eisen J.A."/>
            <person name="Petersen J.M."/>
            <person name="Yuen B."/>
        </authorList>
    </citation>
    <scope>NUCLEOTIDE SEQUENCE</scope>
    <source>
        <strain evidence="2">MAGclacostrist064TRANS</strain>
    </source>
</reference>
<accession>A0A9E4K9Y0</accession>
<dbReference type="NCBIfam" id="TIGR03033">
    <property type="entry name" value="phage_rel_nuc"/>
    <property type="match status" value="1"/>
</dbReference>
<evidence type="ECO:0000313" key="3">
    <source>
        <dbReference type="Proteomes" id="UP000886667"/>
    </source>
</evidence>
<dbReference type="PANTHER" id="PTHR46609:SF6">
    <property type="entry name" value="EXONUCLEASE, PHAGE-TYPE_RECB, C-TERMINAL DOMAIN-CONTAINING PROTEIN-RELATED"/>
    <property type="match status" value="1"/>
</dbReference>
<dbReference type="InterPro" id="IPR011335">
    <property type="entry name" value="Restrct_endonuc-II-like"/>
</dbReference>
<feature type="domain" description="YqaJ viral recombinase" evidence="1">
    <location>
        <begin position="7"/>
        <end position="147"/>
    </location>
</feature>
<proteinExistence type="predicted"/>
<name>A0A9E4K9Y0_9GAMM</name>
<evidence type="ECO:0000313" key="2">
    <source>
        <dbReference type="EMBL" id="MCG7945820.1"/>
    </source>
</evidence>
<dbReference type="AlphaFoldDB" id="A0A9E4K9Y0"/>
<dbReference type="CDD" id="cd22343">
    <property type="entry name" value="PDDEXK_lambda_exonuclease-like"/>
    <property type="match status" value="1"/>
</dbReference>
<dbReference type="EMBL" id="JAEPCM010000186">
    <property type="protein sequence ID" value="MCG7945820.1"/>
    <property type="molecule type" value="Genomic_DNA"/>
</dbReference>
<sequence>MEQLSEEWFAARCGKVTASKICDVVAKTRSGWAASRINYMAQLLVERLTGMKEEGYTNAAMQWGVDTEPQARDAYMFMTDNDVVQVGFINHPIIEMSGASPDGLIADDGLVEIKCPNTATHINTFRTGKIDKKYMDQMYWQMACTEREWCDFVSFDPRLPEEYQLFVKRVEIDSGRVKELEEGVIQFNQELLVMIEELKQAAA</sequence>
<dbReference type="PANTHER" id="PTHR46609">
    <property type="entry name" value="EXONUCLEASE, PHAGE-TYPE/RECB, C-TERMINAL DOMAIN-CONTAINING PROTEIN"/>
    <property type="match status" value="1"/>
</dbReference>
<dbReference type="Pfam" id="PF09588">
    <property type="entry name" value="YqaJ"/>
    <property type="match status" value="1"/>
</dbReference>
<dbReference type="InterPro" id="IPR011604">
    <property type="entry name" value="PDDEXK-like_dom_sf"/>
</dbReference>
<organism evidence="2 3">
    <name type="scientific">Candidatus Thiodiazotropha taylori</name>
    <dbReference type="NCBI Taxonomy" id="2792791"/>
    <lineage>
        <taxon>Bacteria</taxon>
        <taxon>Pseudomonadati</taxon>
        <taxon>Pseudomonadota</taxon>
        <taxon>Gammaproteobacteria</taxon>
        <taxon>Chromatiales</taxon>
        <taxon>Sedimenticolaceae</taxon>
        <taxon>Candidatus Thiodiazotropha</taxon>
    </lineage>
</organism>